<feature type="transmembrane region" description="Helical" evidence="1">
    <location>
        <begin position="12"/>
        <end position="36"/>
    </location>
</feature>
<accession>A0A853C646</accession>
<sequence length="167" mass="17332">MSFTLSRPWRRAVLALHVLCGAGWMGLDIGLAILVATGMTTDSGGTAAAAYTAARIVIPPVVPVLAGGMLVTGVLLGLGTRWGLVQWTWVLSKLCIGIVLTVLVAVALLPGVLAVPTELTGSADAVRSQVGDEATGLMFPPVVSFLMLGTSLVLSIWKPGGRTRWAR</sequence>
<dbReference type="AlphaFoldDB" id="A0A853C646"/>
<dbReference type="Proteomes" id="UP000530424">
    <property type="component" value="Unassembled WGS sequence"/>
</dbReference>
<comment type="caution">
    <text evidence="2">The sequence shown here is derived from an EMBL/GenBank/DDBJ whole genome shotgun (WGS) entry which is preliminary data.</text>
</comment>
<keyword evidence="3" id="KW-1185">Reference proteome</keyword>
<keyword evidence="1" id="KW-0472">Membrane</keyword>
<dbReference type="RefSeq" id="WP_179669056.1">
    <property type="nucleotide sequence ID" value="NZ_JACCFP010000001.1"/>
</dbReference>
<evidence type="ECO:0000313" key="3">
    <source>
        <dbReference type="Proteomes" id="UP000530424"/>
    </source>
</evidence>
<reference evidence="2 3" key="1">
    <citation type="submission" date="2020-07" db="EMBL/GenBank/DDBJ databases">
        <title>Sequencing the genomes of 1000 actinobacteria strains.</title>
        <authorList>
            <person name="Klenk H.-P."/>
        </authorList>
    </citation>
    <scope>NUCLEOTIDE SEQUENCE [LARGE SCALE GENOMIC DNA]</scope>
    <source>
        <strain evidence="2 3">DSM 103833</strain>
    </source>
</reference>
<feature type="transmembrane region" description="Helical" evidence="1">
    <location>
        <begin position="90"/>
        <end position="115"/>
    </location>
</feature>
<feature type="transmembrane region" description="Helical" evidence="1">
    <location>
        <begin position="56"/>
        <end position="78"/>
    </location>
</feature>
<keyword evidence="1" id="KW-0812">Transmembrane</keyword>
<protein>
    <recommendedName>
        <fullName evidence="4">DUF2269 domain-containing protein</fullName>
    </recommendedName>
</protein>
<feature type="transmembrane region" description="Helical" evidence="1">
    <location>
        <begin position="135"/>
        <end position="157"/>
    </location>
</feature>
<organism evidence="2 3">
    <name type="scientific">Nocardioides thalensis</name>
    <dbReference type="NCBI Taxonomy" id="1914755"/>
    <lineage>
        <taxon>Bacteria</taxon>
        <taxon>Bacillati</taxon>
        <taxon>Actinomycetota</taxon>
        <taxon>Actinomycetes</taxon>
        <taxon>Propionibacteriales</taxon>
        <taxon>Nocardioidaceae</taxon>
        <taxon>Nocardioides</taxon>
    </lineage>
</organism>
<dbReference type="EMBL" id="JACCFP010000001">
    <property type="protein sequence ID" value="NYJ02729.1"/>
    <property type="molecule type" value="Genomic_DNA"/>
</dbReference>
<evidence type="ECO:0000256" key="1">
    <source>
        <dbReference type="SAM" id="Phobius"/>
    </source>
</evidence>
<name>A0A853C646_9ACTN</name>
<proteinExistence type="predicted"/>
<evidence type="ECO:0000313" key="2">
    <source>
        <dbReference type="EMBL" id="NYJ02729.1"/>
    </source>
</evidence>
<gene>
    <name evidence="2" type="ORF">HNR19_003427</name>
</gene>
<keyword evidence="1" id="KW-1133">Transmembrane helix</keyword>
<evidence type="ECO:0008006" key="4">
    <source>
        <dbReference type="Google" id="ProtNLM"/>
    </source>
</evidence>